<dbReference type="Proteomes" id="UP000649573">
    <property type="component" value="Unassembled WGS sequence"/>
</dbReference>
<accession>A0ABQ2UMD2</accession>
<evidence type="ECO:0000259" key="1">
    <source>
        <dbReference type="Pfam" id="PF00975"/>
    </source>
</evidence>
<protein>
    <recommendedName>
        <fullName evidence="1">Thioesterase domain-containing protein</fullName>
    </recommendedName>
</protein>
<dbReference type="InterPro" id="IPR001031">
    <property type="entry name" value="Thioesterase"/>
</dbReference>
<name>A0ABQ2UMD2_9PSEU</name>
<feature type="domain" description="Thioesterase" evidence="1">
    <location>
        <begin position="39"/>
        <end position="80"/>
    </location>
</feature>
<evidence type="ECO:0000313" key="2">
    <source>
        <dbReference type="EMBL" id="GGU44164.1"/>
    </source>
</evidence>
<dbReference type="EMBL" id="BMRE01000016">
    <property type="protein sequence ID" value="GGU44164.1"/>
    <property type="molecule type" value="Genomic_DNA"/>
</dbReference>
<dbReference type="Pfam" id="PF00975">
    <property type="entry name" value="Thioesterase"/>
    <property type="match status" value="1"/>
</dbReference>
<evidence type="ECO:0000313" key="3">
    <source>
        <dbReference type="Proteomes" id="UP000649573"/>
    </source>
</evidence>
<dbReference type="RefSeq" id="WP_229812759.1">
    <property type="nucleotide sequence ID" value="NZ_BMRE01000016.1"/>
</dbReference>
<dbReference type="Gene3D" id="3.40.50.1820">
    <property type="entry name" value="alpha/beta hydrolase"/>
    <property type="match status" value="1"/>
</dbReference>
<gene>
    <name evidence="2" type="ORF">GCM10010178_40940</name>
</gene>
<sequence length="125" mass="13693">MFTNTVPVRARCAPIDSLEGVFQAVQDAQARHPARRSLRPYHVLGWSLGGPMAQAVAGELHSRAHEVGLVGVLDSGPSSYFADFRSPDEGLVRRYLAHYMGHLAGIEEFESTVRTPRLFSSSARS</sequence>
<dbReference type="SUPFAM" id="SSF53474">
    <property type="entry name" value="alpha/beta-Hydrolases"/>
    <property type="match status" value="1"/>
</dbReference>
<reference evidence="3" key="1">
    <citation type="journal article" date="2019" name="Int. J. Syst. Evol. Microbiol.">
        <title>The Global Catalogue of Microorganisms (GCM) 10K type strain sequencing project: providing services to taxonomists for standard genome sequencing and annotation.</title>
        <authorList>
            <consortium name="The Broad Institute Genomics Platform"/>
            <consortium name="The Broad Institute Genome Sequencing Center for Infectious Disease"/>
            <person name="Wu L."/>
            <person name="Ma J."/>
        </authorList>
    </citation>
    <scope>NUCLEOTIDE SEQUENCE [LARGE SCALE GENOMIC DNA]</scope>
    <source>
        <strain evidence="3">JCM 3296</strain>
    </source>
</reference>
<comment type="caution">
    <text evidence="2">The sequence shown here is derived from an EMBL/GenBank/DDBJ whole genome shotgun (WGS) entry which is preliminary data.</text>
</comment>
<dbReference type="InterPro" id="IPR029058">
    <property type="entry name" value="AB_hydrolase_fold"/>
</dbReference>
<keyword evidence="3" id="KW-1185">Reference proteome</keyword>
<proteinExistence type="predicted"/>
<organism evidence="2 3">
    <name type="scientific">Lentzea flava</name>
    <dbReference type="NCBI Taxonomy" id="103732"/>
    <lineage>
        <taxon>Bacteria</taxon>
        <taxon>Bacillati</taxon>
        <taxon>Actinomycetota</taxon>
        <taxon>Actinomycetes</taxon>
        <taxon>Pseudonocardiales</taxon>
        <taxon>Pseudonocardiaceae</taxon>
        <taxon>Lentzea</taxon>
    </lineage>
</organism>